<gene>
    <name evidence="4" type="ORF">M422DRAFT_259850</name>
</gene>
<dbReference type="OrthoDB" id="121051at2759"/>
<dbReference type="EMBL" id="KN837167">
    <property type="protein sequence ID" value="KIJ37749.1"/>
    <property type="molecule type" value="Genomic_DNA"/>
</dbReference>
<dbReference type="GO" id="GO:0005524">
    <property type="term" value="F:ATP binding"/>
    <property type="evidence" value="ECO:0007669"/>
    <property type="project" value="UniProtKB-KW"/>
</dbReference>
<dbReference type="Pfam" id="PF00493">
    <property type="entry name" value="MCM"/>
    <property type="match status" value="1"/>
</dbReference>
<dbReference type="GO" id="GO:0140664">
    <property type="term" value="F:ATP-dependent DNA damage sensor activity"/>
    <property type="evidence" value="ECO:0007669"/>
    <property type="project" value="InterPro"/>
</dbReference>
<dbReference type="PROSITE" id="PS50051">
    <property type="entry name" value="MCM_2"/>
    <property type="match status" value="1"/>
</dbReference>
<keyword evidence="2" id="KW-0067">ATP-binding</keyword>
<organism evidence="4 5">
    <name type="scientific">Sphaerobolus stellatus (strain SS14)</name>
    <dbReference type="NCBI Taxonomy" id="990650"/>
    <lineage>
        <taxon>Eukaryota</taxon>
        <taxon>Fungi</taxon>
        <taxon>Dikarya</taxon>
        <taxon>Basidiomycota</taxon>
        <taxon>Agaricomycotina</taxon>
        <taxon>Agaricomycetes</taxon>
        <taxon>Phallomycetidae</taxon>
        <taxon>Geastrales</taxon>
        <taxon>Sphaerobolaceae</taxon>
        <taxon>Sphaerobolus</taxon>
    </lineage>
</organism>
<dbReference type="AlphaFoldDB" id="A0A0C9USF6"/>
<dbReference type="InterPro" id="IPR045076">
    <property type="entry name" value="MutS"/>
</dbReference>
<accession>A0A0C9USF6</accession>
<dbReference type="Proteomes" id="UP000054279">
    <property type="component" value="Unassembled WGS sequence"/>
</dbReference>
<feature type="domain" description="MCM C-terminal AAA(+) ATPase" evidence="3">
    <location>
        <begin position="1"/>
        <end position="42"/>
    </location>
</feature>
<keyword evidence="1" id="KW-0547">Nucleotide-binding</keyword>
<evidence type="ECO:0000256" key="2">
    <source>
        <dbReference type="ARBA" id="ARBA00022840"/>
    </source>
</evidence>
<sequence>MDQREFYLEGGAMVLLDTRVVCIDEFDKMRDEERVAIHDAMELADELKKIQKLLKIRDLKYTTIMSDKFLVEVPKTRFKASWITMNRQVFLATISLNGDCCKPNFVEELSISIEDGRHPIIEHIRSELFVPNTVNIGGSNPRNLVISSPNMIGKACTVKLVVVMAQVGSYVRCLRSLPTNRANPMHIELSQESYKRVEILSDAKSRLQEAVKELLKWGKNSKNIGDSGKPGKNQQIFGFFAGHMDPKFINIHLWHTALLSGVLSSPNLVPVKPVHPIQLPIDRHQTRPTPASAHLHILPPSLTGHLHWHDKFYPCLITAGLRP</sequence>
<reference evidence="4 5" key="1">
    <citation type="submission" date="2014-06" db="EMBL/GenBank/DDBJ databases">
        <title>Evolutionary Origins and Diversification of the Mycorrhizal Mutualists.</title>
        <authorList>
            <consortium name="DOE Joint Genome Institute"/>
            <consortium name="Mycorrhizal Genomics Consortium"/>
            <person name="Kohler A."/>
            <person name="Kuo A."/>
            <person name="Nagy L.G."/>
            <person name="Floudas D."/>
            <person name="Copeland A."/>
            <person name="Barry K.W."/>
            <person name="Cichocki N."/>
            <person name="Veneault-Fourrey C."/>
            <person name="LaButti K."/>
            <person name="Lindquist E.A."/>
            <person name="Lipzen A."/>
            <person name="Lundell T."/>
            <person name="Morin E."/>
            <person name="Murat C."/>
            <person name="Riley R."/>
            <person name="Ohm R."/>
            <person name="Sun H."/>
            <person name="Tunlid A."/>
            <person name="Henrissat B."/>
            <person name="Grigoriev I.V."/>
            <person name="Hibbett D.S."/>
            <person name="Martin F."/>
        </authorList>
    </citation>
    <scope>NUCLEOTIDE SEQUENCE [LARGE SCALE GENOMIC DNA]</scope>
    <source>
        <strain evidence="4 5">SS14</strain>
    </source>
</reference>
<proteinExistence type="predicted"/>
<protein>
    <recommendedName>
        <fullName evidence="3">MCM C-terminal AAA(+) ATPase domain-containing protein</fullName>
    </recommendedName>
</protein>
<evidence type="ECO:0000313" key="4">
    <source>
        <dbReference type="EMBL" id="KIJ37749.1"/>
    </source>
</evidence>
<dbReference type="InterPro" id="IPR001208">
    <property type="entry name" value="MCM_dom"/>
</dbReference>
<evidence type="ECO:0000256" key="1">
    <source>
        <dbReference type="ARBA" id="ARBA00022741"/>
    </source>
</evidence>
<name>A0A0C9USF6_SPHS4</name>
<dbReference type="Gene3D" id="3.40.50.300">
    <property type="entry name" value="P-loop containing nucleotide triphosphate hydrolases"/>
    <property type="match status" value="2"/>
</dbReference>
<dbReference type="GO" id="GO:0030983">
    <property type="term" value="F:mismatched DNA binding"/>
    <property type="evidence" value="ECO:0007669"/>
    <property type="project" value="InterPro"/>
</dbReference>
<evidence type="ECO:0000313" key="5">
    <source>
        <dbReference type="Proteomes" id="UP000054279"/>
    </source>
</evidence>
<dbReference type="PANTHER" id="PTHR11361:SF34">
    <property type="entry name" value="DNA MISMATCH REPAIR PROTEIN MSH1, MITOCHONDRIAL"/>
    <property type="match status" value="1"/>
</dbReference>
<dbReference type="SUPFAM" id="SSF52540">
    <property type="entry name" value="P-loop containing nucleoside triphosphate hydrolases"/>
    <property type="match status" value="1"/>
</dbReference>
<keyword evidence="5" id="KW-1185">Reference proteome</keyword>
<dbReference type="InterPro" id="IPR027417">
    <property type="entry name" value="P-loop_NTPase"/>
</dbReference>
<dbReference type="HOGENOM" id="CLU_860989_0_0_1"/>
<evidence type="ECO:0000259" key="3">
    <source>
        <dbReference type="PROSITE" id="PS50051"/>
    </source>
</evidence>
<dbReference type="PANTHER" id="PTHR11361">
    <property type="entry name" value="DNA MISMATCH REPAIR PROTEIN MUTS FAMILY MEMBER"/>
    <property type="match status" value="1"/>
</dbReference>
<dbReference type="GO" id="GO:0006298">
    <property type="term" value="P:mismatch repair"/>
    <property type="evidence" value="ECO:0007669"/>
    <property type="project" value="InterPro"/>
</dbReference>